<feature type="compositionally biased region" description="Polar residues" evidence="2">
    <location>
        <begin position="669"/>
        <end position="685"/>
    </location>
</feature>
<feature type="compositionally biased region" description="Basic and acidic residues" evidence="2">
    <location>
        <begin position="894"/>
        <end position="905"/>
    </location>
</feature>
<feature type="coiled-coil region" evidence="1">
    <location>
        <begin position="224"/>
        <end position="308"/>
    </location>
</feature>
<gene>
    <name evidence="3" type="ORF">OVA965_LOCUS5169</name>
    <name evidence="4" type="ORF">TMI583_LOCUS5167</name>
</gene>
<dbReference type="Proteomes" id="UP000677228">
    <property type="component" value="Unassembled WGS sequence"/>
</dbReference>
<feature type="region of interest" description="Disordered" evidence="2">
    <location>
        <begin position="842"/>
        <end position="953"/>
    </location>
</feature>
<name>A0A8S2CZV7_9BILA</name>
<evidence type="ECO:0000313" key="5">
    <source>
        <dbReference type="Proteomes" id="UP000677228"/>
    </source>
</evidence>
<feature type="region of interest" description="Disordered" evidence="2">
    <location>
        <begin position="617"/>
        <end position="657"/>
    </location>
</feature>
<feature type="compositionally biased region" description="Polar residues" evidence="2">
    <location>
        <begin position="1448"/>
        <end position="1469"/>
    </location>
</feature>
<proteinExistence type="predicted"/>
<dbReference type="PANTHER" id="PTHR37915:SF3">
    <property type="match status" value="1"/>
</dbReference>
<feature type="region of interest" description="Disordered" evidence="2">
    <location>
        <begin position="312"/>
        <end position="380"/>
    </location>
</feature>
<feature type="region of interest" description="Disordered" evidence="2">
    <location>
        <begin position="402"/>
        <end position="434"/>
    </location>
</feature>
<organism evidence="3 5">
    <name type="scientific">Didymodactylos carnosus</name>
    <dbReference type="NCBI Taxonomy" id="1234261"/>
    <lineage>
        <taxon>Eukaryota</taxon>
        <taxon>Metazoa</taxon>
        <taxon>Spiralia</taxon>
        <taxon>Gnathifera</taxon>
        <taxon>Rotifera</taxon>
        <taxon>Eurotatoria</taxon>
        <taxon>Bdelloidea</taxon>
        <taxon>Philodinida</taxon>
        <taxon>Philodinidae</taxon>
        <taxon>Didymodactylos</taxon>
    </lineage>
</organism>
<feature type="region of interest" description="Disordered" evidence="2">
    <location>
        <begin position="1432"/>
        <end position="1520"/>
    </location>
</feature>
<feature type="compositionally biased region" description="Low complexity" evidence="2">
    <location>
        <begin position="906"/>
        <end position="915"/>
    </location>
</feature>
<protein>
    <submittedName>
        <fullName evidence="3">Uncharacterized protein</fullName>
    </submittedName>
</protein>
<feature type="compositionally biased region" description="Polar residues" evidence="2">
    <location>
        <begin position="731"/>
        <end position="740"/>
    </location>
</feature>
<sequence>MKTPGASQFKNTQPYRIDMVQYLPKPFQNITADSYDSEDIEDDDPGREVIEKNARSRFQRIADDTKDELQKVLKRVDNTLTNYEYSVQSSLVQHGMNRSDMTSVEHVQDIRELEELLNDSLAKQRYKQKLMVFIVGQAEQTAEKARLLQQINQFFYEQKQSFNSVEFKNYDDQGEALDDIEPVTFDVKDCFIHVKTLGTRLNELNEEIIQFLIQNVGTKQTKGKRKLEKMSKEAKEQLQDLQNKLESANSEMTAKETKIQQLLETIETVKTESKTKMDNQRQIQKDEVQRKEVEIAYYKKRVKEFEDQIKKQMGTDESQSDGERHELEENSLTKINLETIDESDNKHDDETESTRIMDIKEKGSDRGSTNSPTAQTNANRVPEQIKIVTASQVPAAAPPAAIVPEPIKKEKSKRTPYRSKKEDRTNQGAEDPSEVYRRGQEILESLLADKEGAPDLNKLLNVKHGTDLNHVSIDSLPTAFTNLRKYAIARVTELIKELETKENSNKETVQILKQEFVEHKVQYDKERLLFFLSLNPDDNWQEEQNELMEKADIAHKLQIKAQKTAEDALRQMEGFMVEQEKLDQQDVARQIDIIRRHSIALNSVSKSPEHATDIVEEIGNDRLSPHPKRSKTPQWPKLSVSGGQQQELQTQGQDSKRSVFETAQLLTRLNSTHNSPPKQLGNDSTPPSPVITKSFFRKKSSDQQDQGSQQLTVNSSTVASRRISMALNDENIPSSKTITPQGAHERTPPSRNISRSNSFNPNNRTSSSSGDRSYFASASQSRRPSISFHKSPVRAEELERLLTKVVNDEIEALEEFRQTSVKSRTSLREKYMSLLEEKKAELDDLKQQADNTLSRPATTSTRERKPLESLENSLGNETLKHEQKQQSSPLEQSIGKENEIVKSEEQQQSEPQPLETVIGKENVQVKNEQPPPILKREQQQQTSRPSTAKSQKDLPVRVDMVKIDTFKYPFFQVYENIYKFRTSVTKLLEENKFSSLSDRLSFVKKLSFDDSNGSNMNDITDNADQVLKDTVKVIQLCLNTLKQSSTPSTPSRKENETDKLFISANSQQQQSSSSSMEKQDSEKDKIIQELKAKYDAINDSLYETDKKHEDELKQNERVMLDLQKMVQTLQKEVARLQRRISRTDVEGLVEPSVLFTRLDAERNNHTLKNAVNKGKVPEIIYNELNDSMSDYVSLPTQQFGNLVKKYIQQRKVSELENRIRNEPLDNETKNVIERMESFHERRSGQISEKISNIRQHRVDLAKKMTEKFDHLEKENTIFLIRPIYSYQGRAAAQTFMKREKHHREMISKKSNKMNDRLDPSELTETIQSDEESHRKTTTRVQTFNSSEDDDERLWHMDKSFGQTPASQTSTDQDKTYSNLTEIPKLVELDVNKMMMPHSLVSTSLNQPATADLTVPSLNLRSYMNLSRPVNGRINTNQEPRESAASVASALSRTTNPRTPFNSTVGTTNMIDIRRSSPPLPPIGGIKAYTNSSASTNKLEENQDEFLPSVSNVTDDYKLNK</sequence>
<feature type="compositionally biased region" description="Low complexity" evidence="2">
    <location>
        <begin position="1066"/>
        <end position="1075"/>
    </location>
</feature>
<keyword evidence="1" id="KW-0175">Coiled coil</keyword>
<feature type="compositionally biased region" description="Polar residues" evidence="2">
    <location>
        <begin position="939"/>
        <end position="949"/>
    </location>
</feature>
<feature type="compositionally biased region" description="Polar residues" evidence="2">
    <location>
        <begin position="848"/>
        <end position="860"/>
    </location>
</feature>
<reference evidence="3" key="1">
    <citation type="submission" date="2021-02" db="EMBL/GenBank/DDBJ databases">
        <authorList>
            <person name="Nowell W R."/>
        </authorList>
    </citation>
    <scope>NUCLEOTIDE SEQUENCE</scope>
</reference>
<feature type="region of interest" description="Disordered" evidence="2">
    <location>
        <begin position="1304"/>
        <end position="1352"/>
    </location>
</feature>
<evidence type="ECO:0000256" key="1">
    <source>
        <dbReference type="SAM" id="Coils"/>
    </source>
</evidence>
<comment type="caution">
    <text evidence="3">The sequence shown here is derived from an EMBL/GenBank/DDBJ whole genome shotgun (WGS) entry which is preliminary data.</text>
</comment>
<dbReference type="EMBL" id="CAJOBA010001427">
    <property type="protein sequence ID" value="CAF3595311.1"/>
    <property type="molecule type" value="Genomic_DNA"/>
</dbReference>
<dbReference type="EMBL" id="CAJNOK010001427">
    <property type="protein sequence ID" value="CAF0811464.1"/>
    <property type="molecule type" value="Genomic_DNA"/>
</dbReference>
<feature type="region of interest" description="Disordered" evidence="2">
    <location>
        <begin position="1064"/>
        <end position="1083"/>
    </location>
</feature>
<feature type="compositionally biased region" description="Basic and acidic residues" evidence="2">
    <location>
        <begin position="1304"/>
        <end position="1319"/>
    </location>
</feature>
<feature type="coiled-coil region" evidence="1">
    <location>
        <begin position="1112"/>
        <end position="1146"/>
    </location>
</feature>
<feature type="compositionally biased region" description="Polar residues" evidence="2">
    <location>
        <begin position="366"/>
        <end position="379"/>
    </location>
</feature>
<accession>A0A8S2CZV7</accession>
<feature type="region of interest" description="Disordered" evidence="2">
    <location>
        <begin position="669"/>
        <end position="788"/>
    </location>
</feature>
<dbReference type="Proteomes" id="UP000682733">
    <property type="component" value="Unassembled WGS sequence"/>
</dbReference>
<evidence type="ECO:0000256" key="2">
    <source>
        <dbReference type="SAM" id="MobiDB-lite"/>
    </source>
</evidence>
<dbReference type="PANTHER" id="PTHR37915">
    <property type="match status" value="1"/>
</dbReference>
<feature type="compositionally biased region" description="Polar residues" evidence="2">
    <location>
        <begin position="749"/>
        <end position="784"/>
    </location>
</feature>
<evidence type="ECO:0000313" key="4">
    <source>
        <dbReference type="EMBL" id="CAF3595311.1"/>
    </source>
</evidence>
<evidence type="ECO:0000313" key="3">
    <source>
        <dbReference type="EMBL" id="CAF0811464.1"/>
    </source>
</evidence>
<feature type="compositionally biased region" description="Low complexity" evidence="2">
    <location>
        <begin position="642"/>
        <end position="653"/>
    </location>
</feature>
<feature type="compositionally biased region" description="Basic and acidic residues" evidence="2">
    <location>
        <begin position="343"/>
        <end position="365"/>
    </location>
</feature>